<dbReference type="HAMAP" id="MF_00719">
    <property type="entry name" value="CobS"/>
    <property type="match status" value="1"/>
</dbReference>
<keyword evidence="21" id="KW-1185">Reference proteome</keyword>
<keyword evidence="10 19" id="KW-0812">Transmembrane</keyword>
<evidence type="ECO:0000313" key="20">
    <source>
        <dbReference type="EMBL" id="QAY65689.1"/>
    </source>
</evidence>
<feature type="transmembrane region" description="Helical" evidence="19">
    <location>
        <begin position="193"/>
        <end position="213"/>
    </location>
</feature>
<dbReference type="GO" id="GO:0051073">
    <property type="term" value="F:adenosylcobinamide-GDP ribazoletransferase activity"/>
    <property type="evidence" value="ECO:0007669"/>
    <property type="project" value="UniProtKB-UniRule"/>
</dbReference>
<dbReference type="InterPro" id="IPR003805">
    <property type="entry name" value="CobS"/>
</dbReference>
<sequence>MGTWTIKIKGHVQAGVAAMQFLTRFPIPITVPFEAQTLARSVIYFPLAGLAIGAVTAAAFSLLALLLPAWPAAVLALAVWIALSGGLHLDGWMDTADGVLSHRSREKMLEIMKDSRVGAMGVIAAVLLLLFKFSLLAEYAQGDEGLTFGRLALLAAVPVWSRWWMSAAIAGFPNARQGEGMGALFHAVRPRHVIGGGLGAAAMTAVICAAAQWSWAETAALTAGAVCLSAAAGYAGARWLTRRLGGLTGDTYGALNELVEAVLLAAVYYAAF</sequence>
<dbReference type="KEGG" id="pprt:ET464_04115"/>
<dbReference type="GO" id="GO:0005886">
    <property type="term" value="C:plasma membrane"/>
    <property type="evidence" value="ECO:0007669"/>
    <property type="project" value="UniProtKB-SubCell"/>
</dbReference>
<comment type="pathway">
    <text evidence="3 19">Cofactor biosynthesis; adenosylcobalamin biosynthesis; adenosylcobalamin from cob(II)yrinate a,c-diamide: step 7/7.</text>
</comment>
<dbReference type="EMBL" id="CP035492">
    <property type="protein sequence ID" value="QAY65689.1"/>
    <property type="molecule type" value="Genomic_DNA"/>
</dbReference>
<proteinExistence type="inferred from homology"/>
<evidence type="ECO:0000256" key="14">
    <source>
        <dbReference type="ARBA" id="ARBA00025228"/>
    </source>
</evidence>
<dbReference type="UniPathway" id="UPA00148">
    <property type="reaction ID" value="UER00238"/>
</dbReference>
<evidence type="ECO:0000256" key="15">
    <source>
        <dbReference type="ARBA" id="ARBA00032605"/>
    </source>
</evidence>
<name>A0A4P6EVI6_9BACL</name>
<gene>
    <name evidence="19 20" type="primary">cobS</name>
    <name evidence="20" type="ORF">ET464_04115</name>
</gene>
<evidence type="ECO:0000256" key="4">
    <source>
        <dbReference type="ARBA" id="ARBA00010561"/>
    </source>
</evidence>
<keyword evidence="9 19" id="KW-0808">Transferase</keyword>
<feature type="transmembrane region" description="Helical" evidence="19">
    <location>
        <begin position="114"/>
        <end position="131"/>
    </location>
</feature>
<evidence type="ECO:0000256" key="18">
    <source>
        <dbReference type="ARBA" id="ARBA00049504"/>
    </source>
</evidence>
<comment type="catalytic activity">
    <reaction evidence="18 19">
        <text>alpha-ribazole 5'-phosphate + adenosylcob(III)inamide-GDP = adenosylcob(III)alamin 5'-phosphate + GMP + H(+)</text>
        <dbReference type="Rhea" id="RHEA:23560"/>
        <dbReference type="ChEBI" id="CHEBI:15378"/>
        <dbReference type="ChEBI" id="CHEBI:57918"/>
        <dbReference type="ChEBI" id="CHEBI:58115"/>
        <dbReference type="ChEBI" id="CHEBI:60487"/>
        <dbReference type="ChEBI" id="CHEBI:60493"/>
        <dbReference type="EC" id="2.7.8.26"/>
    </reaction>
</comment>
<evidence type="ECO:0000256" key="12">
    <source>
        <dbReference type="ARBA" id="ARBA00022989"/>
    </source>
</evidence>
<evidence type="ECO:0000256" key="17">
    <source>
        <dbReference type="ARBA" id="ARBA00048623"/>
    </source>
</evidence>
<evidence type="ECO:0000256" key="11">
    <source>
        <dbReference type="ARBA" id="ARBA00022842"/>
    </source>
</evidence>
<evidence type="ECO:0000256" key="8">
    <source>
        <dbReference type="ARBA" id="ARBA00022573"/>
    </source>
</evidence>
<evidence type="ECO:0000256" key="13">
    <source>
        <dbReference type="ARBA" id="ARBA00023136"/>
    </source>
</evidence>
<accession>A0A4P6EVI6</accession>
<comment type="function">
    <text evidence="14 19">Joins adenosylcobinamide-GDP and alpha-ribazole to generate adenosylcobalamin (Ado-cobalamin). Also synthesizes adenosylcobalamin 5'-phosphate from adenosylcobinamide-GDP and alpha-ribazole 5'-phosphate.</text>
</comment>
<dbReference type="GO" id="GO:0008818">
    <property type="term" value="F:cobalamin 5'-phosphate synthase activity"/>
    <property type="evidence" value="ECO:0007669"/>
    <property type="project" value="UniProtKB-UniRule"/>
</dbReference>
<comment type="subcellular location">
    <subcellularLocation>
        <location evidence="2 19">Cell membrane</location>
        <topology evidence="2 19">Multi-pass membrane protein</topology>
    </subcellularLocation>
</comment>
<feature type="transmembrane region" description="Helical" evidence="19">
    <location>
        <begin position="219"/>
        <end position="240"/>
    </location>
</feature>
<organism evidence="20 21">
    <name type="scientific">Paenibacillus protaetiae</name>
    <dbReference type="NCBI Taxonomy" id="2509456"/>
    <lineage>
        <taxon>Bacteria</taxon>
        <taxon>Bacillati</taxon>
        <taxon>Bacillota</taxon>
        <taxon>Bacilli</taxon>
        <taxon>Bacillales</taxon>
        <taxon>Paenibacillaceae</taxon>
        <taxon>Paenibacillus</taxon>
    </lineage>
</organism>
<evidence type="ECO:0000256" key="19">
    <source>
        <dbReference type="HAMAP-Rule" id="MF_00719"/>
    </source>
</evidence>
<evidence type="ECO:0000256" key="2">
    <source>
        <dbReference type="ARBA" id="ARBA00004651"/>
    </source>
</evidence>
<evidence type="ECO:0000313" key="21">
    <source>
        <dbReference type="Proteomes" id="UP000293568"/>
    </source>
</evidence>
<comment type="cofactor">
    <cofactor evidence="1 19">
        <name>Mg(2+)</name>
        <dbReference type="ChEBI" id="CHEBI:18420"/>
    </cofactor>
</comment>
<evidence type="ECO:0000256" key="5">
    <source>
        <dbReference type="ARBA" id="ARBA00013200"/>
    </source>
</evidence>
<dbReference type="PANTHER" id="PTHR34148:SF1">
    <property type="entry name" value="ADENOSYLCOBINAMIDE-GDP RIBAZOLETRANSFERASE"/>
    <property type="match status" value="1"/>
</dbReference>
<keyword evidence="8 19" id="KW-0169">Cobalamin biosynthesis</keyword>
<dbReference type="RefSeq" id="WP_129438491.1">
    <property type="nucleotide sequence ID" value="NZ_CP035492.1"/>
</dbReference>
<evidence type="ECO:0000256" key="3">
    <source>
        <dbReference type="ARBA" id="ARBA00004663"/>
    </source>
</evidence>
<dbReference type="EC" id="2.7.8.26" evidence="5 19"/>
<feature type="transmembrane region" description="Helical" evidence="19">
    <location>
        <begin position="151"/>
        <end position="172"/>
    </location>
</feature>
<reference evidence="20 21" key="1">
    <citation type="submission" date="2019-01" db="EMBL/GenBank/DDBJ databases">
        <title>Genome sequencing of strain FW100M-2.</title>
        <authorList>
            <person name="Heo J."/>
            <person name="Kim S.-J."/>
            <person name="Kim J.-S."/>
            <person name="Hong S.-B."/>
            <person name="Kwon S.-W."/>
        </authorList>
    </citation>
    <scope>NUCLEOTIDE SEQUENCE [LARGE SCALE GENOMIC DNA]</scope>
    <source>
        <strain evidence="20 21">FW100M-2</strain>
    </source>
</reference>
<evidence type="ECO:0000256" key="6">
    <source>
        <dbReference type="ARBA" id="ARBA00015850"/>
    </source>
</evidence>
<dbReference type="OrthoDB" id="9794626at2"/>
<evidence type="ECO:0000256" key="9">
    <source>
        <dbReference type="ARBA" id="ARBA00022679"/>
    </source>
</evidence>
<dbReference type="PANTHER" id="PTHR34148">
    <property type="entry name" value="ADENOSYLCOBINAMIDE-GDP RIBAZOLETRANSFERASE"/>
    <property type="match status" value="1"/>
</dbReference>
<evidence type="ECO:0000256" key="10">
    <source>
        <dbReference type="ARBA" id="ARBA00022692"/>
    </source>
</evidence>
<dbReference type="NCBIfam" id="TIGR00317">
    <property type="entry name" value="cobS"/>
    <property type="match status" value="1"/>
</dbReference>
<evidence type="ECO:0000256" key="1">
    <source>
        <dbReference type="ARBA" id="ARBA00001946"/>
    </source>
</evidence>
<comment type="similarity">
    <text evidence="4 19">Belongs to the CobS family.</text>
</comment>
<evidence type="ECO:0000256" key="16">
    <source>
        <dbReference type="ARBA" id="ARBA00032853"/>
    </source>
</evidence>
<keyword evidence="12 19" id="KW-1133">Transmembrane helix</keyword>
<dbReference type="Pfam" id="PF02654">
    <property type="entry name" value="CobS"/>
    <property type="match status" value="1"/>
</dbReference>
<evidence type="ECO:0000256" key="7">
    <source>
        <dbReference type="ARBA" id="ARBA00022475"/>
    </source>
</evidence>
<dbReference type="Proteomes" id="UP000293568">
    <property type="component" value="Chromosome"/>
</dbReference>
<protein>
    <recommendedName>
        <fullName evidence="6 19">Adenosylcobinamide-GDP ribazoletransferase</fullName>
        <ecNumber evidence="5 19">2.7.8.26</ecNumber>
    </recommendedName>
    <alternativeName>
        <fullName evidence="16 19">Cobalamin synthase</fullName>
    </alternativeName>
    <alternativeName>
        <fullName evidence="15 19">Cobalamin-5'-phosphate synthase</fullName>
    </alternativeName>
</protein>
<feature type="transmembrane region" description="Helical" evidence="19">
    <location>
        <begin position="42"/>
        <end position="66"/>
    </location>
</feature>
<keyword evidence="7 19" id="KW-1003">Cell membrane</keyword>
<dbReference type="GO" id="GO:0009236">
    <property type="term" value="P:cobalamin biosynthetic process"/>
    <property type="evidence" value="ECO:0007669"/>
    <property type="project" value="UniProtKB-UniRule"/>
</dbReference>
<feature type="transmembrane region" description="Helical" evidence="19">
    <location>
        <begin position="72"/>
        <end position="93"/>
    </location>
</feature>
<comment type="catalytic activity">
    <reaction evidence="17 19">
        <text>alpha-ribazole + adenosylcob(III)inamide-GDP = adenosylcob(III)alamin + GMP + H(+)</text>
        <dbReference type="Rhea" id="RHEA:16049"/>
        <dbReference type="ChEBI" id="CHEBI:10329"/>
        <dbReference type="ChEBI" id="CHEBI:15378"/>
        <dbReference type="ChEBI" id="CHEBI:18408"/>
        <dbReference type="ChEBI" id="CHEBI:58115"/>
        <dbReference type="ChEBI" id="CHEBI:60487"/>
        <dbReference type="EC" id="2.7.8.26"/>
    </reaction>
</comment>
<keyword evidence="13 19" id="KW-0472">Membrane</keyword>
<keyword evidence="11 19" id="KW-0460">Magnesium</keyword>
<dbReference type="AlphaFoldDB" id="A0A4P6EVI6"/>